<dbReference type="Proteomes" id="UP000688137">
    <property type="component" value="Unassembled WGS sequence"/>
</dbReference>
<name>A0A8S1NKY9_PARPR</name>
<evidence type="ECO:0000256" key="3">
    <source>
        <dbReference type="ARBA" id="ARBA00022840"/>
    </source>
</evidence>
<evidence type="ECO:0000256" key="2">
    <source>
        <dbReference type="ARBA" id="ARBA00022741"/>
    </source>
</evidence>
<evidence type="ECO:0000256" key="4">
    <source>
        <dbReference type="SAM" id="Coils"/>
    </source>
</evidence>
<dbReference type="EMBL" id="CAJJDM010000097">
    <property type="protein sequence ID" value="CAD8093947.1"/>
    <property type="molecule type" value="Genomic_DNA"/>
</dbReference>
<dbReference type="PANTHER" id="PTHR12241:SF155">
    <property type="entry name" value="TUBULIN-TYROSINE LIGASE FAMILY PROTEIN"/>
    <property type="match status" value="1"/>
</dbReference>
<feature type="region of interest" description="Disordered" evidence="5">
    <location>
        <begin position="545"/>
        <end position="570"/>
    </location>
</feature>
<dbReference type="OMA" id="KDERYFR"/>
<evidence type="ECO:0008006" key="8">
    <source>
        <dbReference type="Google" id="ProtNLM"/>
    </source>
</evidence>
<evidence type="ECO:0000256" key="1">
    <source>
        <dbReference type="ARBA" id="ARBA00022598"/>
    </source>
</evidence>
<dbReference type="GO" id="GO:0036064">
    <property type="term" value="C:ciliary basal body"/>
    <property type="evidence" value="ECO:0007669"/>
    <property type="project" value="TreeGrafter"/>
</dbReference>
<evidence type="ECO:0000313" key="7">
    <source>
        <dbReference type="Proteomes" id="UP000688137"/>
    </source>
</evidence>
<keyword evidence="2" id="KW-0547">Nucleotide-binding</keyword>
<feature type="region of interest" description="Disordered" evidence="5">
    <location>
        <begin position="99"/>
        <end position="122"/>
    </location>
</feature>
<accession>A0A8S1NKY9</accession>
<feature type="compositionally biased region" description="Polar residues" evidence="5">
    <location>
        <begin position="469"/>
        <end position="478"/>
    </location>
</feature>
<reference evidence="6" key="1">
    <citation type="submission" date="2021-01" db="EMBL/GenBank/DDBJ databases">
        <authorList>
            <consortium name="Genoscope - CEA"/>
            <person name="William W."/>
        </authorList>
    </citation>
    <scope>NUCLEOTIDE SEQUENCE</scope>
</reference>
<dbReference type="GO" id="GO:0070740">
    <property type="term" value="F:tubulin-glutamic acid ligase activity"/>
    <property type="evidence" value="ECO:0007669"/>
    <property type="project" value="TreeGrafter"/>
</dbReference>
<comment type="caution">
    <text evidence="6">The sequence shown here is derived from an EMBL/GenBank/DDBJ whole genome shotgun (WGS) entry which is preliminary data.</text>
</comment>
<feature type="region of interest" description="Disordered" evidence="5">
    <location>
        <begin position="469"/>
        <end position="519"/>
    </location>
</feature>
<keyword evidence="4" id="KW-0175">Coiled coil</keyword>
<dbReference type="PROSITE" id="PS51221">
    <property type="entry name" value="TTL"/>
    <property type="match status" value="1"/>
</dbReference>
<keyword evidence="1" id="KW-0436">Ligase</keyword>
<protein>
    <recommendedName>
        <fullName evidence="8">Tubulin-tyrosine ligase family protein</fullName>
    </recommendedName>
</protein>
<proteinExistence type="predicted"/>
<dbReference type="GO" id="GO:0005524">
    <property type="term" value="F:ATP binding"/>
    <property type="evidence" value="ECO:0007669"/>
    <property type="project" value="UniProtKB-KW"/>
</dbReference>
<dbReference type="GO" id="GO:0015631">
    <property type="term" value="F:tubulin binding"/>
    <property type="evidence" value="ECO:0007669"/>
    <property type="project" value="TreeGrafter"/>
</dbReference>
<dbReference type="GO" id="GO:0000226">
    <property type="term" value="P:microtubule cytoskeleton organization"/>
    <property type="evidence" value="ECO:0007669"/>
    <property type="project" value="TreeGrafter"/>
</dbReference>
<gene>
    <name evidence="6" type="ORF">PPRIM_AZ9-3.1.T0940138</name>
</gene>
<feature type="compositionally biased region" description="Acidic residues" evidence="5">
    <location>
        <begin position="505"/>
        <end position="518"/>
    </location>
</feature>
<keyword evidence="3" id="KW-0067">ATP-binding</keyword>
<dbReference type="Pfam" id="PF03133">
    <property type="entry name" value="TTL"/>
    <property type="match status" value="1"/>
</dbReference>
<organism evidence="6 7">
    <name type="scientific">Paramecium primaurelia</name>
    <dbReference type="NCBI Taxonomy" id="5886"/>
    <lineage>
        <taxon>Eukaryota</taxon>
        <taxon>Sar</taxon>
        <taxon>Alveolata</taxon>
        <taxon>Ciliophora</taxon>
        <taxon>Intramacronucleata</taxon>
        <taxon>Oligohymenophorea</taxon>
        <taxon>Peniculida</taxon>
        <taxon>Parameciidae</taxon>
        <taxon>Paramecium</taxon>
    </lineage>
</organism>
<feature type="coiled-coil region" evidence="4">
    <location>
        <begin position="269"/>
        <end position="296"/>
    </location>
</feature>
<keyword evidence="7" id="KW-1185">Reference proteome</keyword>
<feature type="compositionally biased region" description="Basic and acidic residues" evidence="5">
    <location>
        <begin position="479"/>
        <end position="504"/>
    </location>
</feature>
<dbReference type="PANTHER" id="PTHR12241">
    <property type="entry name" value="TUBULIN POLYGLUTAMYLASE"/>
    <property type="match status" value="1"/>
</dbReference>
<evidence type="ECO:0000313" key="6">
    <source>
        <dbReference type="EMBL" id="CAD8093947.1"/>
    </source>
</evidence>
<evidence type="ECO:0000256" key="5">
    <source>
        <dbReference type="SAM" id="MobiDB-lite"/>
    </source>
</evidence>
<dbReference type="InterPro" id="IPR004344">
    <property type="entry name" value="TTL/TTLL_fam"/>
</dbReference>
<sequence length="1285" mass="151269">MQQLPSLIRYEEIYDLDVQKLEEIQISIRSQTTDDVQWNKKAKKILDLIEVELKERLAIQNFASNIQYQDFIQQPIYQNNALQTILNDIKQRPANYLDQQFSKPPLPRYEQPKQEQQPQQSNQLYQQSYQKVSQQKSCQSDAMSLSTVTRSSNANTRLQAKKPNQMLEMMKEVLKKTEVTNQQFIIGAAINHRYVPPPPKPQLSTVEKIKQEKLLRKKKKKKTKFENNKYTQDHLHLPDINQQKTIPKQSTQQKMEASNLYSQTPNIFKNQIDNKISNQNDQVDKANQQIIENNQKQQLNNNSQVSLKQISINNQQIDSQDKSNLIEDHNKMGKQSNKSDIIIEQFQVNQNTKLDIDLKESKELLNESDAMHKIDNVINGQSQKILQISKNQSQERIKDQQNKQSSQPIQIQLANTTQPCIQTNFSESSKNNQAQTKEITTYKRPSIQLQQTQKSQENLDAFINIQKQTPNQIQSQNKLEQEKNTQQLEKKFDKNSEVEIKNNEDSQDYYNEDSFQSDDEIKQIDEDKIILNKNSNNNQQVIISEPQEKMTNPQQQQIQKKPIKQVDSIQQKDKKLNKKIQNPQKQQIQNMPTNQLNHQVVEQIKEDEEIIEDFIEVESDNEVVVPIKHKPLKELVGKVIGRVDQPKHKGVIEIKQKPVQTDQEKLEEINNICKQMGLDDFKDKQQQQQQQQQQQPIQQQYQQPIQQQQQLNQQQQLQQKTVLKQQQDNKTKNIQSKQIQRMLKFIDDKKLEDYSDLVPTFQNLFSGFFNNQSHYNHLEVMKEIHGVFSQHIEKVDNVDSLLGKYKSSSLVINPNELVYINDPQRLIQYSTTTGVDIQQYIQRQMVFNKRLQNDGTQSGKDERYFRVVKTKEEVYDIITRSFMRKQGWSELPHGIGLRTSWNILWTWSKPQIDLNKLFYFQKVNHFPFNKNLGRKDLLKKNIERYQKQGGKAYQIFDIIPATYLLPKEYVQFMEKFYKDSETEGQQNIWIMKPTGKSRGRGITVLNDISEVMYAEPVVLQKYLKNPLLLNGRKFDMRIYVLVTSFNPLEVFLYKEGFARLTTQQYNLEINDLKNQLIHLTNFAVQKTHVQIQDLEQQLGGCKISLKQLREKLETKNINWNQIWEQVQDIILKSLVACQIEIPNNPNSFELFGYDIIIDTNLKCWLLEVNASPSLERDYLLDELIKQQLIDDIFDLLDSPKYDRQRLCEVLERRIQEEQSNKPQNNNKLQLQRDLNYILNGQHIRRYGEMPNQMGGFMRLAPSEKYEKLQSVVHNHKMINGRGTID</sequence>